<feature type="region of interest" description="Disordered" evidence="1">
    <location>
        <begin position="288"/>
        <end position="314"/>
    </location>
</feature>
<feature type="non-terminal residue" evidence="2">
    <location>
        <position position="1"/>
    </location>
</feature>
<dbReference type="EMBL" id="GBYB01008310">
    <property type="protein sequence ID" value="JAG78077.1"/>
    <property type="molecule type" value="Transcribed_RNA"/>
</dbReference>
<accession>A0A0C9RJC8</accession>
<protein>
    <submittedName>
        <fullName evidence="2">ORF c17885_g1_i2|g.10049 c17885_g1_i2|m.100 49 type:5prime_partial len:545 (-) protein</fullName>
    </submittedName>
</protein>
<name>A0A0C9RJC8_9HYME</name>
<sequence>CIPDWRWNYREREENPSKFSAYKQRWQPFQGYTDNNHRPDNTESSTMKILSMLAAVLQVAVGSYVSVRMPYASPASVTYINGYQGHEYPLGYGAAPSVAQNYAQGYAAPLQYQYPSYRYPAPVAGKIETHHVGYAAAQVPAVAAVPFVKHVPTVSHVPVTRYEDHPAVIEKQLDVAKPAVSTRKFEVRRPAIQKQFYDIEERVIVRPAGSAVVELDEPTSKLQRGPAVVQPLDVSHYSAVSPVTHNLVAQAASFAHAPSSPTTIPFVAHAPVHVTVAPVISHAPVSHYPSSTSAPALADSQGESQSEGDQSVTVENPDFRGAQFTQGLFKAAAEGEKAATRAQERMQQEYFQSLTKSQVNSFSQSQISDIQIKSNGEQSSPSRFIAHDPTPSPSVVPSVRGSPEENKSNQQKLIDLLTARGGVADIGFGRDGVSSSVGDAGHVRARVISATPAPDYAEPTGERVSTRRVVVSRPIETLQEVDVLEPATKYERISVHHPTLIKTARLDHIQVHGSVPVVGKALTPAVAHAAVPVYQKTVSPAYAY</sequence>
<dbReference type="AlphaFoldDB" id="A0A0C9RJC8"/>
<feature type="compositionally biased region" description="Low complexity" evidence="1">
    <location>
        <begin position="299"/>
        <end position="311"/>
    </location>
</feature>
<evidence type="ECO:0000313" key="2">
    <source>
        <dbReference type="EMBL" id="JAG78077.1"/>
    </source>
</evidence>
<feature type="region of interest" description="Disordered" evidence="1">
    <location>
        <begin position="373"/>
        <end position="409"/>
    </location>
</feature>
<proteinExistence type="predicted"/>
<organism evidence="2">
    <name type="scientific">Fopius arisanus</name>
    <dbReference type="NCBI Taxonomy" id="64838"/>
    <lineage>
        <taxon>Eukaryota</taxon>
        <taxon>Metazoa</taxon>
        <taxon>Ecdysozoa</taxon>
        <taxon>Arthropoda</taxon>
        <taxon>Hexapoda</taxon>
        <taxon>Insecta</taxon>
        <taxon>Pterygota</taxon>
        <taxon>Neoptera</taxon>
        <taxon>Endopterygota</taxon>
        <taxon>Hymenoptera</taxon>
        <taxon>Apocrita</taxon>
        <taxon>Ichneumonoidea</taxon>
        <taxon>Braconidae</taxon>
        <taxon>Opiinae</taxon>
        <taxon>Fopius</taxon>
    </lineage>
</organism>
<evidence type="ECO:0000256" key="1">
    <source>
        <dbReference type="SAM" id="MobiDB-lite"/>
    </source>
</evidence>
<gene>
    <name evidence="2" type="ORF">g.10049</name>
</gene>
<reference evidence="2" key="1">
    <citation type="submission" date="2015-01" db="EMBL/GenBank/DDBJ databases">
        <title>Transcriptome Assembly of Fopius arisanus.</title>
        <authorList>
            <person name="Geib S."/>
        </authorList>
    </citation>
    <scope>NUCLEOTIDE SEQUENCE</scope>
</reference>